<dbReference type="RefSeq" id="XP_031746532.1">
    <property type="nucleotide sequence ID" value="XM_031890672.1"/>
</dbReference>
<evidence type="ECO:0000256" key="8">
    <source>
        <dbReference type="ARBA" id="ARBA00048679"/>
    </source>
</evidence>
<comment type="catalytic activity">
    <reaction evidence="8">
        <text>L-seryl-[protein] + ATP = O-phospho-L-seryl-[protein] + ADP + H(+)</text>
        <dbReference type="Rhea" id="RHEA:17989"/>
        <dbReference type="Rhea" id="RHEA-COMP:9863"/>
        <dbReference type="Rhea" id="RHEA-COMP:11604"/>
        <dbReference type="ChEBI" id="CHEBI:15378"/>
        <dbReference type="ChEBI" id="CHEBI:29999"/>
        <dbReference type="ChEBI" id="CHEBI:30616"/>
        <dbReference type="ChEBI" id="CHEBI:83421"/>
        <dbReference type="ChEBI" id="CHEBI:456216"/>
        <dbReference type="EC" id="2.7.11.1"/>
    </reaction>
</comment>
<protein>
    <recommendedName>
        <fullName evidence="1">non-specific serine/threonine protein kinase</fullName>
        <ecNumber evidence="1">2.7.11.1</ecNumber>
    </recommendedName>
</protein>
<dbReference type="PROSITE" id="PS00107">
    <property type="entry name" value="PROTEIN_KINASE_ATP"/>
    <property type="match status" value="1"/>
</dbReference>
<dbReference type="GeneID" id="101730833"/>
<sequence length="701" mass="77807">MFKRIRGCFRTIRNRFRRKNKVHPLISDDTEPMNYNVPTPEQLFQVAQREYPEAPVHREEENEKEIETRVEIEEIVQKVEIETEDCESSFSDPIQMTPSPGAILIVVQEAKIRLEYTAEIAPAASLAEDYADLWKRPECHQIEGNDLMDDSVEPVMIDPSPGAMLIVVQEAKSEELKPLFFGEGFLTTSLGSDSTSLETEYLSDSDTTTGSVSILKMEEASEEKPSDLLPEDPSEESHTGSVNVLKMEDASEVSEKPSDLLPEDPSEESHTGSVNILKIEYASEVSENSDLLPEDPSEESHTGSVNILKIEYASEVSENSDLLPEDPSEESHTGSVNILKIEYASEVSEKPSDLLPEDPSEESHTGSVNILKIEYASEVSENSDLLPEDPSEESHTGSVNILKIEYASEVSENSDLLPEDPSEESHTGSVNILKIEYASEVSENPSDLLPEDPSEESHTGSVNILKIEYASEVSENPSDLLPEDPSEKTGSVNILKIEHPPEGSGSTVDSIAEFLQKDLILSGNKSAAGSSSPEQESPPECHARAIIRGRGFVRSVRRRRISEKVQIQPDIRNPINLPQAPPNSFILARPAQMEVLAERAVIGGACANQKRPSSFRQNSLISTDDFEFFRWLGSGSFGQVYQAEHKKTGKMVAIKRMDKEHYFENNMTERFVGFSILLPSWELNCTGAVTHSNQSDLCFQY</sequence>
<dbReference type="InterPro" id="IPR011009">
    <property type="entry name" value="Kinase-like_dom_sf"/>
</dbReference>
<feature type="binding site" evidence="9">
    <location>
        <position position="655"/>
    </location>
    <ligand>
        <name>ATP</name>
        <dbReference type="ChEBI" id="CHEBI:30616"/>
    </ligand>
</feature>
<evidence type="ECO:0000256" key="2">
    <source>
        <dbReference type="ARBA" id="ARBA00022527"/>
    </source>
</evidence>
<dbReference type="Gene3D" id="3.30.200.20">
    <property type="entry name" value="Phosphorylase Kinase, domain 1"/>
    <property type="match status" value="1"/>
</dbReference>
<keyword evidence="6 9" id="KW-0067">ATP-binding</keyword>
<evidence type="ECO:0000256" key="4">
    <source>
        <dbReference type="ARBA" id="ARBA00022741"/>
    </source>
</evidence>
<dbReference type="KEGG" id="xtr:101730833"/>
<dbReference type="PANTHER" id="PTHR24356:SF433">
    <property type="entry name" value="CAMP-DEPENDENT PROTEIN KINASE CATALYTIC SUBUNIT PRKX-LIKE"/>
    <property type="match status" value="1"/>
</dbReference>
<evidence type="ECO:0000256" key="1">
    <source>
        <dbReference type="ARBA" id="ARBA00012513"/>
    </source>
</evidence>
<evidence type="ECO:0000313" key="12">
    <source>
        <dbReference type="Proteomes" id="UP000008143"/>
    </source>
</evidence>
<dbReference type="RefSeq" id="XP_031746535.1">
    <property type="nucleotide sequence ID" value="XM_031890675.1"/>
</dbReference>
<evidence type="ECO:0000313" key="14">
    <source>
        <dbReference type="RefSeq" id="XP_031746533.1"/>
    </source>
</evidence>
<evidence type="ECO:0000256" key="9">
    <source>
        <dbReference type="PROSITE-ProRule" id="PRU10141"/>
    </source>
</evidence>
<dbReference type="InterPro" id="IPR017441">
    <property type="entry name" value="Protein_kinase_ATP_BS"/>
</dbReference>
<evidence type="ECO:0000313" key="16">
    <source>
        <dbReference type="RefSeq" id="XP_031746535.1"/>
    </source>
</evidence>
<reference evidence="13 14" key="1">
    <citation type="submission" date="2025-04" db="UniProtKB">
        <authorList>
            <consortium name="RefSeq"/>
        </authorList>
    </citation>
    <scope>IDENTIFICATION</scope>
    <source>
        <strain evidence="13 14">Nigerian</strain>
        <tissue evidence="13 14">Liver and blood</tissue>
    </source>
</reference>
<gene>
    <name evidence="13 14 15 16 17" type="primary">LOC101730833</name>
</gene>
<organism evidence="12 15">
    <name type="scientific">Xenopus tropicalis</name>
    <name type="common">Western clawed frog</name>
    <name type="synonym">Silurana tropicalis</name>
    <dbReference type="NCBI Taxonomy" id="8364"/>
    <lineage>
        <taxon>Eukaryota</taxon>
        <taxon>Metazoa</taxon>
        <taxon>Chordata</taxon>
        <taxon>Craniata</taxon>
        <taxon>Vertebrata</taxon>
        <taxon>Euteleostomi</taxon>
        <taxon>Amphibia</taxon>
        <taxon>Batrachia</taxon>
        <taxon>Anura</taxon>
        <taxon>Pipoidea</taxon>
        <taxon>Pipidae</taxon>
        <taxon>Xenopodinae</taxon>
        <taxon>Xenopus</taxon>
        <taxon>Silurana</taxon>
    </lineage>
</organism>
<dbReference type="AlphaFoldDB" id="A0A8J1IM02"/>
<name>A0A8J1IM02_XENTR</name>
<dbReference type="InterPro" id="IPR050236">
    <property type="entry name" value="Ser_Thr_kinase_AGC"/>
</dbReference>
<dbReference type="InterPro" id="IPR000719">
    <property type="entry name" value="Prot_kinase_dom"/>
</dbReference>
<dbReference type="SUPFAM" id="SSF56112">
    <property type="entry name" value="Protein kinase-like (PK-like)"/>
    <property type="match status" value="1"/>
</dbReference>
<keyword evidence="3" id="KW-0808">Transferase</keyword>
<evidence type="ECO:0000256" key="5">
    <source>
        <dbReference type="ARBA" id="ARBA00022777"/>
    </source>
</evidence>
<proteinExistence type="predicted"/>
<dbReference type="GO" id="GO:0004674">
    <property type="term" value="F:protein serine/threonine kinase activity"/>
    <property type="evidence" value="ECO:0007669"/>
    <property type="project" value="UniProtKB-KW"/>
</dbReference>
<evidence type="ECO:0000259" key="11">
    <source>
        <dbReference type="PROSITE" id="PS50011"/>
    </source>
</evidence>
<dbReference type="PANTHER" id="PTHR24356">
    <property type="entry name" value="SERINE/THREONINE-PROTEIN KINASE"/>
    <property type="match status" value="1"/>
</dbReference>
<evidence type="ECO:0000256" key="3">
    <source>
        <dbReference type="ARBA" id="ARBA00022679"/>
    </source>
</evidence>
<evidence type="ECO:0000256" key="6">
    <source>
        <dbReference type="ARBA" id="ARBA00022840"/>
    </source>
</evidence>
<comment type="catalytic activity">
    <reaction evidence="7">
        <text>L-threonyl-[protein] + ATP = O-phospho-L-threonyl-[protein] + ADP + H(+)</text>
        <dbReference type="Rhea" id="RHEA:46608"/>
        <dbReference type="Rhea" id="RHEA-COMP:11060"/>
        <dbReference type="Rhea" id="RHEA-COMP:11605"/>
        <dbReference type="ChEBI" id="CHEBI:15378"/>
        <dbReference type="ChEBI" id="CHEBI:30013"/>
        <dbReference type="ChEBI" id="CHEBI:30616"/>
        <dbReference type="ChEBI" id="CHEBI:61977"/>
        <dbReference type="ChEBI" id="CHEBI:456216"/>
        <dbReference type="EC" id="2.7.11.1"/>
    </reaction>
</comment>
<dbReference type="Proteomes" id="UP000008143">
    <property type="component" value="Chromosome 8"/>
</dbReference>
<feature type="compositionally biased region" description="Basic and acidic residues" evidence="10">
    <location>
        <begin position="246"/>
        <end position="258"/>
    </location>
</feature>
<keyword evidence="5" id="KW-0418">Kinase</keyword>
<evidence type="ECO:0000313" key="17">
    <source>
        <dbReference type="Xenbase" id="XB-GENE-29084863"/>
    </source>
</evidence>
<dbReference type="PROSITE" id="PS50011">
    <property type="entry name" value="PROTEIN_KINASE_DOM"/>
    <property type="match status" value="1"/>
</dbReference>
<dbReference type="RefSeq" id="XP_031746534.1">
    <property type="nucleotide sequence ID" value="XM_031890674.1"/>
</dbReference>
<accession>A0A8J1IM02</accession>
<dbReference type="Xenbase" id="XB-GENE-29084863">
    <property type="gene designation" value="LOC101730833"/>
</dbReference>
<keyword evidence="4 9" id="KW-0547">Nucleotide-binding</keyword>
<dbReference type="EC" id="2.7.11.1" evidence="1"/>
<evidence type="ECO:0000256" key="10">
    <source>
        <dbReference type="SAM" id="MobiDB-lite"/>
    </source>
</evidence>
<keyword evidence="2" id="KW-0723">Serine/threonine-protein kinase</keyword>
<dbReference type="AGR" id="Xenbase:XB-GENE-29084863"/>
<dbReference type="OrthoDB" id="10629100at2759"/>
<evidence type="ECO:0000313" key="13">
    <source>
        <dbReference type="RefSeq" id="XP_031746532.1"/>
    </source>
</evidence>
<evidence type="ECO:0000313" key="15">
    <source>
        <dbReference type="RefSeq" id="XP_031746534.1"/>
    </source>
</evidence>
<feature type="region of interest" description="Disordered" evidence="10">
    <location>
        <begin position="218"/>
        <end position="274"/>
    </location>
</feature>
<evidence type="ECO:0000256" key="7">
    <source>
        <dbReference type="ARBA" id="ARBA00047899"/>
    </source>
</evidence>
<keyword evidence="12" id="KW-1185">Reference proteome</keyword>
<feature type="region of interest" description="Disordered" evidence="10">
    <location>
        <begin position="316"/>
        <end position="431"/>
    </location>
</feature>
<dbReference type="GO" id="GO:0005524">
    <property type="term" value="F:ATP binding"/>
    <property type="evidence" value="ECO:0007669"/>
    <property type="project" value="UniProtKB-UniRule"/>
</dbReference>
<dbReference type="RefSeq" id="XP_031746533.1">
    <property type="nucleotide sequence ID" value="XM_031890673.1"/>
</dbReference>
<feature type="domain" description="Protein kinase" evidence="11">
    <location>
        <begin position="626"/>
        <end position="701"/>
    </location>
</feature>